<proteinExistence type="inferred from homology"/>
<dbReference type="InterPro" id="IPR001447">
    <property type="entry name" value="Arylamine_N-AcTrfase"/>
</dbReference>
<dbReference type="PROSITE" id="PS00370">
    <property type="entry name" value="PEP_ENZYMES_PHOS_SITE"/>
    <property type="match status" value="1"/>
</dbReference>
<name>A0A9Q1BIH1_HOLLE</name>
<dbReference type="GO" id="GO:0004060">
    <property type="term" value="F:arylamine N-acetyltransferase activity"/>
    <property type="evidence" value="ECO:0007669"/>
    <property type="project" value="UniProtKB-EC"/>
</dbReference>
<dbReference type="Proteomes" id="UP001152320">
    <property type="component" value="Chromosome 16"/>
</dbReference>
<dbReference type="AlphaFoldDB" id="A0A9Q1BIH1"/>
<comment type="caution">
    <text evidence="3">The sequence shown here is derived from an EMBL/GenBank/DDBJ whole genome shotgun (WGS) entry which is preliminary data.</text>
</comment>
<dbReference type="EC" id="2.3.1.5" evidence="2"/>
<dbReference type="InterPro" id="IPR018274">
    <property type="entry name" value="PEP_util_AS"/>
</dbReference>
<dbReference type="GO" id="GO:0016772">
    <property type="term" value="F:transferase activity, transferring phosphorus-containing groups"/>
    <property type="evidence" value="ECO:0007669"/>
    <property type="project" value="InterPro"/>
</dbReference>
<keyword evidence="4" id="KW-1185">Reference proteome</keyword>
<dbReference type="PANTHER" id="PTHR11786">
    <property type="entry name" value="N-HYDROXYARYLAMINE O-ACETYLTRANSFERASE"/>
    <property type="match status" value="1"/>
</dbReference>
<dbReference type="InterPro" id="IPR038765">
    <property type="entry name" value="Papain-like_cys_pep_sf"/>
</dbReference>
<dbReference type="EMBL" id="JAIZAY010000016">
    <property type="protein sequence ID" value="KAJ8026837.1"/>
    <property type="molecule type" value="Genomic_DNA"/>
</dbReference>
<dbReference type="Pfam" id="PF00797">
    <property type="entry name" value="Acetyltransf_2"/>
    <property type="match status" value="1"/>
</dbReference>
<gene>
    <name evidence="3" type="ORF">HOLleu_31787</name>
</gene>
<dbReference type="OrthoDB" id="10260017at2759"/>
<dbReference type="Gene3D" id="3.30.2140.20">
    <property type="match status" value="1"/>
</dbReference>
<dbReference type="InterPro" id="IPR053710">
    <property type="entry name" value="Arylamine_NAT_domain_sf"/>
</dbReference>
<sequence length="310" mass="35517">MAPSRKFPLTKGEAICFIEEVLQLREPNRKMEENRLEFLNQVVKSMYSTMPFTNLGNTKDNVTLMMPDFADIKEAMFSRQGGTCVNFTIFTFALLEALDYDVYICDGGHAGGKSNHSALVVRDLTFSGSQHLVDTGAGVPLFQAYPLDFDTVSPIYHDDYMTYRFVKRMDGTIACEKILAKDHYWDFAMSKNKVNLIGKWYSFMTYEVDIPRDIDFIVETRKKLYEVENVPPYMLLTILLICYPKGRLNSITNMAQFCSSEEGAISYSELRGQEVIERSLEHYPQFPEDMLQVALSFTSKNMALKVRSRG</sequence>
<evidence type="ECO:0000256" key="1">
    <source>
        <dbReference type="ARBA" id="ARBA00006547"/>
    </source>
</evidence>
<reference evidence="3" key="1">
    <citation type="submission" date="2021-10" db="EMBL/GenBank/DDBJ databases">
        <title>Tropical sea cucumber genome reveals ecological adaptation and Cuvierian tubules defense mechanism.</title>
        <authorList>
            <person name="Chen T."/>
        </authorList>
    </citation>
    <scope>NUCLEOTIDE SEQUENCE</scope>
    <source>
        <strain evidence="3">Nanhai2018</strain>
        <tissue evidence="3">Muscle</tissue>
    </source>
</reference>
<comment type="similarity">
    <text evidence="1">Belongs to the arylamine N-acetyltransferase family.</text>
</comment>
<accession>A0A9Q1BIH1</accession>
<organism evidence="3 4">
    <name type="scientific">Holothuria leucospilota</name>
    <name type="common">Black long sea cucumber</name>
    <name type="synonym">Mertensiothuria leucospilota</name>
    <dbReference type="NCBI Taxonomy" id="206669"/>
    <lineage>
        <taxon>Eukaryota</taxon>
        <taxon>Metazoa</taxon>
        <taxon>Echinodermata</taxon>
        <taxon>Eleutherozoa</taxon>
        <taxon>Echinozoa</taxon>
        <taxon>Holothuroidea</taxon>
        <taxon>Aspidochirotacea</taxon>
        <taxon>Aspidochirotida</taxon>
        <taxon>Holothuriidae</taxon>
        <taxon>Holothuria</taxon>
    </lineage>
</organism>
<evidence type="ECO:0000313" key="3">
    <source>
        <dbReference type="EMBL" id="KAJ8026837.1"/>
    </source>
</evidence>
<dbReference type="PANTHER" id="PTHR11786:SF0">
    <property type="entry name" value="ARYLAMINE N-ACETYLTRANSFERASE 4-RELATED"/>
    <property type="match status" value="1"/>
</dbReference>
<evidence type="ECO:0000256" key="2">
    <source>
        <dbReference type="ARBA" id="ARBA00012701"/>
    </source>
</evidence>
<protein>
    <recommendedName>
        <fullName evidence="2">arylamine N-acetyltransferase</fullName>
        <ecNumber evidence="2">2.3.1.5</ecNumber>
    </recommendedName>
</protein>
<evidence type="ECO:0000313" key="4">
    <source>
        <dbReference type="Proteomes" id="UP001152320"/>
    </source>
</evidence>
<dbReference type="SUPFAM" id="SSF54001">
    <property type="entry name" value="Cysteine proteinases"/>
    <property type="match status" value="1"/>
</dbReference>